<accession>A0ACC3DIQ7</accession>
<name>A0ACC3DIQ7_9PEZI</name>
<dbReference type="EMBL" id="JAWDJW010003961">
    <property type="protein sequence ID" value="KAK3076445.1"/>
    <property type="molecule type" value="Genomic_DNA"/>
</dbReference>
<protein>
    <submittedName>
        <fullName evidence="1">Uncharacterized protein</fullName>
    </submittedName>
</protein>
<reference evidence="1" key="1">
    <citation type="submission" date="2024-09" db="EMBL/GenBank/DDBJ databases">
        <title>Black Yeasts Isolated from many extreme environments.</title>
        <authorList>
            <person name="Coleine C."/>
            <person name="Stajich J.E."/>
            <person name="Selbmann L."/>
        </authorList>
    </citation>
    <scope>NUCLEOTIDE SEQUENCE</scope>
    <source>
        <strain evidence="1">CCFEE 5737</strain>
    </source>
</reference>
<sequence>MPGAFDESDSTPTSSKGSDSPKSSLHLVKRKQSLTADPAIRPIGSEQALPRKLSTASRPRVATSLPSDNGHSPGPHNRGLLPDSLRQLHKAGHVTLPSPADKGPLREIEPRPESLHSDESPLTVMPFRQPTELSPRAKRPISSQKPVQRAITGLEGLMQEAMHVAKDAADHGQSHEVAQVLEDAT</sequence>
<gene>
    <name evidence="1" type="ORF">LTS18_012988</name>
</gene>
<proteinExistence type="predicted"/>
<feature type="non-terminal residue" evidence="1">
    <location>
        <position position="185"/>
    </location>
</feature>
<keyword evidence="2" id="KW-1185">Reference proteome</keyword>
<comment type="caution">
    <text evidence="1">The sequence shown here is derived from an EMBL/GenBank/DDBJ whole genome shotgun (WGS) entry which is preliminary data.</text>
</comment>
<evidence type="ECO:0000313" key="1">
    <source>
        <dbReference type="EMBL" id="KAK3076445.1"/>
    </source>
</evidence>
<organism evidence="1 2">
    <name type="scientific">Coniosporium uncinatum</name>
    <dbReference type="NCBI Taxonomy" id="93489"/>
    <lineage>
        <taxon>Eukaryota</taxon>
        <taxon>Fungi</taxon>
        <taxon>Dikarya</taxon>
        <taxon>Ascomycota</taxon>
        <taxon>Pezizomycotina</taxon>
        <taxon>Dothideomycetes</taxon>
        <taxon>Dothideomycetes incertae sedis</taxon>
        <taxon>Coniosporium</taxon>
    </lineage>
</organism>
<dbReference type="Proteomes" id="UP001186974">
    <property type="component" value="Unassembled WGS sequence"/>
</dbReference>
<evidence type="ECO:0000313" key="2">
    <source>
        <dbReference type="Proteomes" id="UP001186974"/>
    </source>
</evidence>